<evidence type="ECO:0000313" key="2">
    <source>
        <dbReference type="Proteomes" id="UP000605846"/>
    </source>
</evidence>
<dbReference type="EMBL" id="JABAYA010000137">
    <property type="protein sequence ID" value="KAF7723870.1"/>
    <property type="molecule type" value="Genomic_DNA"/>
</dbReference>
<name>A0A8H7EN40_9FUNG</name>
<reference evidence="1" key="1">
    <citation type="submission" date="2020-01" db="EMBL/GenBank/DDBJ databases">
        <title>Genome Sequencing of Three Apophysomyces-Like Fungal Strains Confirms a Novel Fungal Genus in the Mucoromycota with divergent Burkholderia-like Endosymbiotic Bacteria.</title>
        <authorList>
            <person name="Stajich J.E."/>
            <person name="Macias A.M."/>
            <person name="Carter-House D."/>
            <person name="Lovett B."/>
            <person name="Kasson L.R."/>
            <person name="Berry K."/>
            <person name="Grigoriev I."/>
            <person name="Chang Y."/>
            <person name="Spatafora J."/>
            <person name="Kasson M.T."/>
        </authorList>
    </citation>
    <scope>NUCLEOTIDE SEQUENCE</scope>
    <source>
        <strain evidence="1">NRRL A-21654</strain>
    </source>
</reference>
<organism evidence="1 2">
    <name type="scientific">Apophysomyces ossiformis</name>
    <dbReference type="NCBI Taxonomy" id="679940"/>
    <lineage>
        <taxon>Eukaryota</taxon>
        <taxon>Fungi</taxon>
        <taxon>Fungi incertae sedis</taxon>
        <taxon>Mucoromycota</taxon>
        <taxon>Mucoromycotina</taxon>
        <taxon>Mucoromycetes</taxon>
        <taxon>Mucorales</taxon>
        <taxon>Mucorineae</taxon>
        <taxon>Mucoraceae</taxon>
        <taxon>Apophysomyces</taxon>
    </lineage>
</organism>
<dbReference type="AlphaFoldDB" id="A0A8H7EN40"/>
<gene>
    <name evidence="1" type="ORF">EC973_001542</name>
</gene>
<dbReference type="Proteomes" id="UP000605846">
    <property type="component" value="Unassembled WGS sequence"/>
</dbReference>
<accession>A0A8H7EN40</accession>
<dbReference type="OrthoDB" id="2020419at2759"/>
<comment type="caution">
    <text evidence="1">The sequence shown here is derived from an EMBL/GenBank/DDBJ whole genome shotgun (WGS) entry which is preliminary data.</text>
</comment>
<keyword evidence="2" id="KW-1185">Reference proteome</keyword>
<evidence type="ECO:0000313" key="1">
    <source>
        <dbReference type="EMBL" id="KAF7723870.1"/>
    </source>
</evidence>
<dbReference type="Gene3D" id="3.40.50.11350">
    <property type="match status" value="1"/>
</dbReference>
<sequence length="445" mass="51694">MLNVHLRTSKAIAAAIADAHLNRVKPIEEHNAQSIHETAYFEKLRSEVDRKFCGKDRCRFILPIAITEQESKAQQHFRQIAFLSGYLDRTIVLPNVHSSHLGACRKHPFSFYYDYSWLEDNKDTFSYITMEKFQEWLKERQHIQTIPTGQEVAIDLIENGPLVENCFKERFDFTHRPRSRFQLNDPELAKHRKGNYTELILNALSDEMMERAYTGSAVDIPPVDVINLYYDRRFTFIEHKKAKMPLTYSNQWTDLADQITAKLTPFVAVHWRMERLEPLRNMMPCAQRLVEKVKEISPDDPINVFLLTDYPHLLMTSKAKPESMSFKLNELQQEHHDAVKYVYENLNLTLTTLHQTNDPIPYDELPPGWNLIPVNPNASPADASVLGIVDKLVAIRAQWFLAGEQGKCGKTSSFTRRIIYERLHAYENGSTAIRHPVDVFKLPRK</sequence>
<proteinExistence type="predicted"/>
<protein>
    <submittedName>
        <fullName evidence="1">Uncharacterized protein</fullName>
    </submittedName>
</protein>